<protein>
    <recommendedName>
        <fullName evidence="3">RING-type domain-containing protein</fullName>
    </recommendedName>
</protein>
<name>S2K2P1_MUCC1</name>
<keyword evidence="2" id="KW-0175">Coiled coil</keyword>
<evidence type="ECO:0000256" key="2">
    <source>
        <dbReference type="SAM" id="Coils"/>
    </source>
</evidence>
<dbReference type="AlphaFoldDB" id="S2K2P1"/>
<reference evidence="5" key="1">
    <citation type="submission" date="2013-05" db="EMBL/GenBank/DDBJ databases">
        <title>The Genome sequence of Mucor circinelloides f. circinelloides 1006PhL.</title>
        <authorList>
            <consortium name="The Broad Institute Genomics Platform"/>
            <person name="Cuomo C."/>
            <person name="Earl A."/>
            <person name="Findley K."/>
            <person name="Lee S.C."/>
            <person name="Walker B."/>
            <person name="Young S."/>
            <person name="Zeng Q."/>
            <person name="Gargeya S."/>
            <person name="Fitzgerald M."/>
            <person name="Haas B."/>
            <person name="Abouelleil A."/>
            <person name="Allen A.W."/>
            <person name="Alvarado L."/>
            <person name="Arachchi H.M."/>
            <person name="Berlin A.M."/>
            <person name="Chapman S.B."/>
            <person name="Gainer-Dewar J."/>
            <person name="Goldberg J."/>
            <person name="Griggs A."/>
            <person name="Gujja S."/>
            <person name="Hansen M."/>
            <person name="Howarth C."/>
            <person name="Imamovic A."/>
            <person name="Ireland A."/>
            <person name="Larimer J."/>
            <person name="McCowan C."/>
            <person name="Murphy C."/>
            <person name="Pearson M."/>
            <person name="Poon T.W."/>
            <person name="Priest M."/>
            <person name="Roberts A."/>
            <person name="Saif S."/>
            <person name="Shea T."/>
            <person name="Sisk P."/>
            <person name="Sykes S."/>
            <person name="Wortman J."/>
            <person name="Nusbaum C."/>
            <person name="Birren B."/>
        </authorList>
    </citation>
    <scope>NUCLEOTIDE SEQUENCE [LARGE SCALE GENOMIC DNA]</scope>
    <source>
        <strain evidence="5">1006PhL</strain>
    </source>
</reference>
<evidence type="ECO:0000256" key="1">
    <source>
        <dbReference type="PROSITE-ProRule" id="PRU00175"/>
    </source>
</evidence>
<dbReference type="GO" id="GO:0008270">
    <property type="term" value="F:zinc ion binding"/>
    <property type="evidence" value="ECO:0007669"/>
    <property type="project" value="UniProtKB-KW"/>
</dbReference>
<dbReference type="InterPro" id="IPR001841">
    <property type="entry name" value="Znf_RING"/>
</dbReference>
<accession>S2K2P1</accession>
<keyword evidence="5" id="KW-1185">Reference proteome</keyword>
<dbReference type="SUPFAM" id="SSF57850">
    <property type="entry name" value="RING/U-box"/>
    <property type="match status" value="1"/>
</dbReference>
<dbReference type="Proteomes" id="UP000014254">
    <property type="component" value="Unassembled WGS sequence"/>
</dbReference>
<organism evidence="4 5">
    <name type="scientific">Mucor circinelloides f. circinelloides (strain 1006PhL)</name>
    <name type="common">Mucormycosis agent</name>
    <name type="synonym">Calyptromyces circinelloides</name>
    <dbReference type="NCBI Taxonomy" id="1220926"/>
    <lineage>
        <taxon>Eukaryota</taxon>
        <taxon>Fungi</taxon>
        <taxon>Fungi incertae sedis</taxon>
        <taxon>Mucoromycota</taxon>
        <taxon>Mucoromycotina</taxon>
        <taxon>Mucoromycetes</taxon>
        <taxon>Mucorales</taxon>
        <taxon>Mucorineae</taxon>
        <taxon>Mucoraceae</taxon>
        <taxon>Mucor</taxon>
    </lineage>
</organism>
<evidence type="ECO:0000259" key="3">
    <source>
        <dbReference type="PROSITE" id="PS50089"/>
    </source>
</evidence>
<dbReference type="Gene3D" id="3.30.40.10">
    <property type="entry name" value="Zinc/RING finger domain, C3HC4 (zinc finger)"/>
    <property type="match status" value="1"/>
</dbReference>
<sequence length="356" mass="40579">MAVCGLCLRKSSEERCYILMPNCGHVFDKACIDDCIGMMYTCPDCKETYLLPSPYRPVHPASDININDFQQSIMDANNTISMLKSELLKTQEELDIEHRSRRKSNEALMSLQRKHNSFTATNPAAPSQIKIPKALDVQKFKSHFNDHIEQLENNLKPAADTNEAASILEKIKLVKENQTIIEELCNLRNLATATAQKCIYEMKSAKNLLEAAKRHTSDNLAIPIQEVQETQMPSDQIAVHSAELQRGDSKSYNSVIELQNMEKDLHAAYQQLRQGYDDIAATLPDIGMINSHSTISRKMKRIRKKNASLVKIKQRMKDEKWRKRIENLISNSNSTKMMIDSYKMRIINQVSALTGY</sequence>
<dbReference type="InterPro" id="IPR013083">
    <property type="entry name" value="Znf_RING/FYVE/PHD"/>
</dbReference>
<feature type="coiled-coil region" evidence="2">
    <location>
        <begin position="66"/>
        <end position="93"/>
    </location>
</feature>
<dbReference type="EMBL" id="KE123988">
    <property type="protein sequence ID" value="EPB86445.1"/>
    <property type="molecule type" value="Genomic_DNA"/>
</dbReference>
<proteinExistence type="predicted"/>
<dbReference type="VEuPathDB" id="FungiDB:HMPREF1544_06712"/>
<dbReference type="InParanoid" id="S2K2P1"/>
<feature type="domain" description="RING-type" evidence="3">
    <location>
        <begin position="4"/>
        <end position="46"/>
    </location>
</feature>
<dbReference type="PROSITE" id="PS50089">
    <property type="entry name" value="ZF_RING_2"/>
    <property type="match status" value="1"/>
</dbReference>
<evidence type="ECO:0000313" key="4">
    <source>
        <dbReference type="EMBL" id="EPB86445.1"/>
    </source>
</evidence>
<dbReference type="OrthoDB" id="9984778at2759"/>
<evidence type="ECO:0000313" key="5">
    <source>
        <dbReference type="Proteomes" id="UP000014254"/>
    </source>
</evidence>
<keyword evidence="1" id="KW-0862">Zinc</keyword>
<dbReference type="Pfam" id="PF13639">
    <property type="entry name" value="zf-RING_2"/>
    <property type="match status" value="1"/>
</dbReference>
<keyword evidence="1" id="KW-0863">Zinc-finger</keyword>
<keyword evidence="1" id="KW-0479">Metal-binding</keyword>
<gene>
    <name evidence="4" type="ORF">HMPREF1544_06712</name>
</gene>